<dbReference type="InterPro" id="IPR001406">
    <property type="entry name" value="PsdUridine_synth_TruA"/>
</dbReference>
<comment type="caution">
    <text evidence="9">The sequence shown here is derived from an EMBL/GenBank/DDBJ whole genome shotgun (WGS) entry which is preliminary data.</text>
</comment>
<dbReference type="Gene3D" id="3.30.70.580">
    <property type="entry name" value="Pseudouridine synthase I, catalytic domain, N-terminal subdomain"/>
    <property type="match status" value="1"/>
</dbReference>
<evidence type="ECO:0000256" key="7">
    <source>
        <dbReference type="RuleBase" id="RU003792"/>
    </source>
</evidence>
<dbReference type="PANTHER" id="PTHR11142">
    <property type="entry name" value="PSEUDOURIDYLATE SYNTHASE"/>
    <property type="match status" value="1"/>
</dbReference>
<sequence>MQIQPDKITVEGTISNALKKLNIKTKITHSGRTDRGVHALNQVISFEIPNFWNLEKLKNILNKILYPSIYFKKITIAPFDFHPRFSAKKRSYRYLISKYFTPFNAKYTHYYSKKIDIKKINNALGNLIGKHDFEYFAKTGSDVNNYIREIYKAYAFEYKNVYVIKIEGNGFLRGQIRIIINFLLQINENKLTINDLKKQLNKEKLISKHLAAPNGLYLERIWY</sequence>
<dbReference type="NCBIfam" id="TIGR00071">
    <property type="entry name" value="hisT_truA"/>
    <property type="match status" value="1"/>
</dbReference>
<evidence type="ECO:0000259" key="8">
    <source>
        <dbReference type="Pfam" id="PF01416"/>
    </source>
</evidence>
<dbReference type="HAMAP" id="MF_00171">
    <property type="entry name" value="TruA"/>
    <property type="match status" value="1"/>
</dbReference>
<comment type="function">
    <text evidence="4">Formation of pseudouridine at positions 38, 39 and 40 in the anticodon stem and loop of transfer RNAs.</text>
</comment>
<evidence type="ECO:0000256" key="5">
    <source>
        <dbReference type="PIRSR" id="PIRSR001430-1"/>
    </source>
</evidence>
<keyword evidence="3 4" id="KW-0413">Isomerase</keyword>
<evidence type="ECO:0000313" key="10">
    <source>
        <dbReference type="Proteomes" id="UP000217944"/>
    </source>
</evidence>
<dbReference type="EC" id="5.4.99.12" evidence="4"/>
<reference evidence="9 10" key="1">
    <citation type="journal article" date="2017" name="Syst. Appl. Microbiol.">
        <title>Lebetimonas natsushimae sp. nov., a novel strictly anaerobic, moderately thermophilic chemoautotroph isolated from a deep-sea hydrothermal vent polychaete nest in the Mid-Okinawa Trough.</title>
        <authorList>
            <person name="Nagata R."/>
            <person name="Takaki Y."/>
            <person name="Tame A."/>
            <person name="Nunoura T."/>
            <person name="Muto H."/>
            <person name="Mino S."/>
            <person name="Sawayama S."/>
            <person name="Takai K."/>
            <person name="Nakagawa S."/>
        </authorList>
    </citation>
    <scope>NUCLEOTIDE SEQUENCE [LARGE SCALE GENOMIC DNA]</scope>
    <source>
        <strain evidence="9 10">HS1857</strain>
    </source>
</reference>
<dbReference type="Gene3D" id="3.30.70.660">
    <property type="entry name" value="Pseudouridine synthase I, catalytic domain, C-terminal subdomain"/>
    <property type="match status" value="1"/>
</dbReference>
<evidence type="ECO:0000256" key="3">
    <source>
        <dbReference type="ARBA" id="ARBA00023235"/>
    </source>
</evidence>
<evidence type="ECO:0000256" key="2">
    <source>
        <dbReference type="ARBA" id="ARBA00022694"/>
    </source>
</evidence>
<dbReference type="SUPFAM" id="SSF55120">
    <property type="entry name" value="Pseudouridine synthase"/>
    <property type="match status" value="1"/>
</dbReference>
<gene>
    <name evidence="4" type="primary">truA</name>
    <name evidence="9" type="ORF">LNAT_P0660</name>
</gene>
<proteinExistence type="inferred from homology"/>
<dbReference type="InterPro" id="IPR020095">
    <property type="entry name" value="PsdUridine_synth_TruA_C"/>
</dbReference>
<feature type="domain" description="Pseudouridine synthase I TruA alpha/beta" evidence="8">
    <location>
        <begin position="126"/>
        <end position="223"/>
    </location>
</feature>
<dbReference type="EMBL" id="BDME01000001">
    <property type="protein sequence ID" value="GAX87365.1"/>
    <property type="molecule type" value="Genomic_DNA"/>
</dbReference>
<feature type="binding site" evidence="4 6">
    <location>
        <position position="92"/>
    </location>
    <ligand>
        <name>substrate</name>
    </ligand>
</feature>
<organism evidence="9 10">
    <name type="scientific">Lebetimonas natsushimae</name>
    <dbReference type="NCBI Taxonomy" id="1936991"/>
    <lineage>
        <taxon>Bacteria</taxon>
        <taxon>Pseudomonadati</taxon>
        <taxon>Campylobacterota</taxon>
        <taxon>Epsilonproteobacteria</taxon>
        <taxon>Nautiliales</taxon>
        <taxon>Nautiliaceae</taxon>
        <taxon>Lebetimonas</taxon>
    </lineage>
</organism>
<dbReference type="PIRSF" id="PIRSF001430">
    <property type="entry name" value="tRNA_psdUrid_synth"/>
    <property type="match status" value="1"/>
</dbReference>
<dbReference type="GO" id="GO:0160147">
    <property type="term" value="F:tRNA pseudouridine(38-40) synthase activity"/>
    <property type="evidence" value="ECO:0007669"/>
    <property type="project" value="UniProtKB-EC"/>
</dbReference>
<protein>
    <recommendedName>
        <fullName evidence="4">tRNA pseudouridine synthase A</fullName>
        <ecNumber evidence="4">5.4.99.12</ecNumber>
    </recommendedName>
    <alternativeName>
        <fullName evidence="4">tRNA pseudouridine(38-40) synthase</fullName>
    </alternativeName>
    <alternativeName>
        <fullName evidence="4">tRNA pseudouridylate synthase I</fullName>
    </alternativeName>
    <alternativeName>
        <fullName evidence="4">tRNA-uridine isomerase I</fullName>
    </alternativeName>
</protein>
<name>A0A292YDL5_9BACT</name>
<feature type="domain" description="Pseudouridine synthase I TruA alpha/beta" evidence="8">
    <location>
        <begin position="4"/>
        <end position="85"/>
    </location>
</feature>
<dbReference type="InterPro" id="IPR020094">
    <property type="entry name" value="TruA/RsuA/RluB/E/F_N"/>
</dbReference>
<comment type="caution">
    <text evidence="4">Lacks conserved residue(s) required for the propagation of feature annotation.</text>
</comment>
<comment type="catalytic activity">
    <reaction evidence="4 7">
        <text>uridine(38/39/40) in tRNA = pseudouridine(38/39/40) in tRNA</text>
        <dbReference type="Rhea" id="RHEA:22376"/>
        <dbReference type="Rhea" id="RHEA-COMP:10085"/>
        <dbReference type="Rhea" id="RHEA-COMP:10087"/>
        <dbReference type="ChEBI" id="CHEBI:65314"/>
        <dbReference type="ChEBI" id="CHEBI:65315"/>
        <dbReference type="EC" id="5.4.99.12"/>
    </reaction>
</comment>
<dbReference type="PANTHER" id="PTHR11142:SF0">
    <property type="entry name" value="TRNA PSEUDOURIDINE SYNTHASE-LIKE 1"/>
    <property type="match status" value="1"/>
</dbReference>
<feature type="active site" description="Nucleophile" evidence="4 5">
    <location>
        <position position="34"/>
    </location>
</feature>
<evidence type="ECO:0000256" key="4">
    <source>
        <dbReference type="HAMAP-Rule" id="MF_00171"/>
    </source>
</evidence>
<dbReference type="Proteomes" id="UP000217944">
    <property type="component" value="Unassembled WGS sequence"/>
</dbReference>
<keyword evidence="10" id="KW-1185">Reference proteome</keyword>
<dbReference type="InterPro" id="IPR020103">
    <property type="entry name" value="PsdUridine_synth_cat_dom_sf"/>
</dbReference>
<keyword evidence="2 4" id="KW-0819">tRNA processing</keyword>
<evidence type="ECO:0000256" key="1">
    <source>
        <dbReference type="ARBA" id="ARBA00009375"/>
    </source>
</evidence>
<dbReference type="InterPro" id="IPR020097">
    <property type="entry name" value="PsdUridine_synth_TruA_a/b_dom"/>
</dbReference>
<comment type="subunit">
    <text evidence="4">Homodimer.</text>
</comment>
<dbReference type="CDD" id="cd02570">
    <property type="entry name" value="PseudoU_synth_EcTruA"/>
    <property type="match status" value="1"/>
</dbReference>
<dbReference type="AlphaFoldDB" id="A0A292YDL5"/>
<comment type="similarity">
    <text evidence="1 4 7">Belongs to the tRNA pseudouridine synthase TruA family.</text>
</comment>
<accession>A0A292YDL5</accession>
<dbReference type="GO" id="GO:0003723">
    <property type="term" value="F:RNA binding"/>
    <property type="evidence" value="ECO:0007669"/>
    <property type="project" value="InterPro"/>
</dbReference>
<dbReference type="GO" id="GO:0031119">
    <property type="term" value="P:tRNA pseudouridine synthesis"/>
    <property type="evidence" value="ECO:0007669"/>
    <property type="project" value="UniProtKB-UniRule"/>
</dbReference>
<evidence type="ECO:0000313" key="9">
    <source>
        <dbReference type="EMBL" id="GAX87365.1"/>
    </source>
</evidence>
<evidence type="ECO:0000256" key="6">
    <source>
        <dbReference type="PIRSR" id="PIRSR001430-2"/>
    </source>
</evidence>
<dbReference type="Pfam" id="PF01416">
    <property type="entry name" value="PseudoU_synth_1"/>
    <property type="match status" value="2"/>
</dbReference>